<dbReference type="OrthoDB" id="9930022at2759"/>
<dbReference type="Pfam" id="PF08240">
    <property type="entry name" value="ADH_N"/>
    <property type="match status" value="1"/>
</dbReference>
<dbReference type="CDD" id="cd08276">
    <property type="entry name" value="MDR7"/>
    <property type="match status" value="1"/>
</dbReference>
<dbReference type="InterPro" id="IPR036291">
    <property type="entry name" value="NAD(P)-bd_dom_sf"/>
</dbReference>
<dbReference type="InterPro" id="IPR052711">
    <property type="entry name" value="Zinc_ADH-like"/>
</dbReference>
<organism evidence="2 3">
    <name type="scientific">Antrodiella citrinella</name>
    <dbReference type="NCBI Taxonomy" id="2447956"/>
    <lineage>
        <taxon>Eukaryota</taxon>
        <taxon>Fungi</taxon>
        <taxon>Dikarya</taxon>
        <taxon>Basidiomycota</taxon>
        <taxon>Agaricomycotina</taxon>
        <taxon>Agaricomycetes</taxon>
        <taxon>Polyporales</taxon>
        <taxon>Steccherinaceae</taxon>
        <taxon>Antrodiella</taxon>
    </lineage>
</organism>
<dbReference type="SUPFAM" id="SSF51735">
    <property type="entry name" value="NAD(P)-binding Rossmann-fold domains"/>
    <property type="match status" value="1"/>
</dbReference>
<dbReference type="InterPro" id="IPR013149">
    <property type="entry name" value="ADH-like_C"/>
</dbReference>
<dbReference type="InterPro" id="IPR020843">
    <property type="entry name" value="ER"/>
</dbReference>
<evidence type="ECO:0000313" key="2">
    <source>
        <dbReference type="EMBL" id="THH33201.1"/>
    </source>
</evidence>
<gene>
    <name evidence="2" type="ORF">EUX98_g988</name>
</gene>
<name>A0A4S4N5Q3_9APHY</name>
<dbReference type="EMBL" id="SGPM01000009">
    <property type="protein sequence ID" value="THH33201.1"/>
    <property type="molecule type" value="Genomic_DNA"/>
</dbReference>
<accession>A0A4S4N5Q3</accession>
<dbReference type="AlphaFoldDB" id="A0A4S4N5Q3"/>
<dbReference type="PANTHER" id="PTHR45033">
    <property type="match status" value="1"/>
</dbReference>
<dbReference type="SUPFAM" id="SSF50129">
    <property type="entry name" value="GroES-like"/>
    <property type="match status" value="1"/>
</dbReference>
<proteinExistence type="predicted"/>
<evidence type="ECO:0000259" key="1">
    <source>
        <dbReference type="SMART" id="SM00829"/>
    </source>
</evidence>
<sequence>MVIRGQFGAKGIVPCADGAGEVIAIGDRVTKWKVGDRVLANLSTGHLHGDMTPEIQATALGVEIDGTLTEYKMLPAESLVSIPDHLTFEQAATLPCAAVTAWNALNGPTPVKGGDYVLVQGTGGVSLFGIQLAHAIGATVIATSSTSEKLEVATKLGADFVINYKETPDWELDVLDITGRGAHHIIEVGGPNTLLKSIKAVRHAGWIHNIGFLAGSNSDVNPSEITSSLLRKGVIFRGILMGSVSQFEDMNRLISSHKIVPVVDKVFEFDQVKDAYKYYLESQNHVGKIVIRVAST</sequence>
<dbReference type="InterPro" id="IPR013154">
    <property type="entry name" value="ADH-like_N"/>
</dbReference>
<evidence type="ECO:0000313" key="3">
    <source>
        <dbReference type="Proteomes" id="UP000308730"/>
    </source>
</evidence>
<dbReference type="SMART" id="SM00829">
    <property type="entry name" value="PKS_ER"/>
    <property type="match status" value="1"/>
</dbReference>
<dbReference type="PANTHER" id="PTHR45033:SF2">
    <property type="entry name" value="ZINC-TYPE ALCOHOL DEHYDROGENASE-LIKE PROTEIN C1773.06C"/>
    <property type="match status" value="1"/>
</dbReference>
<dbReference type="Pfam" id="PF00107">
    <property type="entry name" value="ADH_zinc_N"/>
    <property type="match status" value="1"/>
</dbReference>
<reference evidence="2 3" key="1">
    <citation type="submission" date="2019-02" db="EMBL/GenBank/DDBJ databases">
        <title>Genome sequencing of the rare red list fungi Antrodiella citrinella (Flaviporus citrinellus).</title>
        <authorList>
            <person name="Buettner E."/>
            <person name="Kellner H."/>
        </authorList>
    </citation>
    <scope>NUCLEOTIDE SEQUENCE [LARGE SCALE GENOMIC DNA]</scope>
    <source>
        <strain evidence="2 3">DSM 108506</strain>
    </source>
</reference>
<comment type="caution">
    <text evidence="2">The sequence shown here is derived from an EMBL/GenBank/DDBJ whole genome shotgun (WGS) entry which is preliminary data.</text>
</comment>
<protein>
    <recommendedName>
        <fullName evidence="1">Enoyl reductase (ER) domain-containing protein</fullName>
    </recommendedName>
</protein>
<keyword evidence="3" id="KW-1185">Reference proteome</keyword>
<dbReference type="GO" id="GO:0016491">
    <property type="term" value="F:oxidoreductase activity"/>
    <property type="evidence" value="ECO:0007669"/>
    <property type="project" value="InterPro"/>
</dbReference>
<dbReference type="Gene3D" id="3.90.180.10">
    <property type="entry name" value="Medium-chain alcohol dehydrogenases, catalytic domain"/>
    <property type="match status" value="1"/>
</dbReference>
<dbReference type="InterPro" id="IPR011032">
    <property type="entry name" value="GroES-like_sf"/>
</dbReference>
<dbReference type="Gene3D" id="3.40.50.720">
    <property type="entry name" value="NAD(P)-binding Rossmann-like Domain"/>
    <property type="match status" value="1"/>
</dbReference>
<dbReference type="Proteomes" id="UP000308730">
    <property type="component" value="Unassembled WGS sequence"/>
</dbReference>
<feature type="domain" description="Enoyl reductase (ER)" evidence="1">
    <location>
        <begin position="5"/>
        <end position="291"/>
    </location>
</feature>